<keyword evidence="2" id="KW-0812">Transmembrane</keyword>
<keyword evidence="2" id="KW-0564">Palmitate</keyword>
<sequence>MRRRAALPRSAGLVQRAVPLLAAGLARRATSLLTALLLAGCGSLAVGPDYHVPAEAAMRDPAAAGPFQETQAQARSNAPGADAALSTDPLPPRWWHLFRDPTLDALVQEALAHNTDLRVAAANLELQQAALAQVRAAEQPQLSLSGGPGFGHVSGLSELAPGLSPSNQFAYSVEAGLSYQVDVVGELRRAAEAAQADFSGAAAALDLARVNVAAGTARAYALACATGQQLKVAESSVSLQKEQLGVVQLLHDAGRAGATDLARSRALLAQLEASPPALQAQRQAALYQLAAWLGRTPGALPAAVQQCAAVPQVAGALPVGDGAALLRRRPDLRRSERQLAAATARIGVATAQLYPKVSLGLSASSTGPAGDFLGRDTFAWNIGPLIRWSLPNTGAVRARIAGAEAGTRMALASFDGAVLQALRETETALSAYRQELISVEALKRARDDSAQVARQAQRLYVGGRSAYLDALDAQRSLATAEASLAAAQARVAQEQVAVFMALGGGWE</sequence>
<gene>
    <name evidence="4" type="ordered locus">Acav_1884</name>
</gene>
<dbReference type="Gene3D" id="1.20.1600.10">
    <property type="entry name" value="Outer membrane efflux proteins (OEP)"/>
    <property type="match status" value="1"/>
</dbReference>
<evidence type="ECO:0000313" key="5">
    <source>
        <dbReference type="Proteomes" id="UP000002482"/>
    </source>
</evidence>
<evidence type="ECO:0000256" key="2">
    <source>
        <dbReference type="RuleBase" id="RU362097"/>
    </source>
</evidence>
<dbReference type="Pfam" id="PF02321">
    <property type="entry name" value="OEP"/>
    <property type="match status" value="2"/>
</dbReference>
<evidence type="ECO:0000313" key="4">
    <source>
        <dbReference type="EMBL" id="ADX45800.1"/>
    </source>
</evidence>
<keyword evidence="2" id="KW-1134">Transmembrane beta strand</keyword>
<dbReference type="GO" id="GO:0015562">
    <property type="term" value="F:efflux transmembrane transporter activity"/>
    <property type="evidence" value="ECO:0007669"/>
    <property type="project" value="InterPro"/>
</dbReference>
<feature type="coiled-coil region" evidence="3">
    <location>
        <begin position="470"/>
        <end position="497"/>
    </location>
</feature>
<keyword evidence="2 4" id="KW-0449">Lipoprotein</keyword>
<name>F0Q7C5_PARA1</name>
<organism evidence="4 5">
    <name type="scientific">Paracidovorax avenae (strain ATCC 19860 / DSM 7227 / CCUG 15838 / JCM 20985 / LMG 2117 / NCPPB 1011)</name>
    <name type="common">Acidovorax avenae</name>
    <dbReference type="NCBI Taxonomy" id="643561"/>
    <lineage>
        <taxon>Bacteria</taxon>
        <taxon>Pseudomonadati</taxon>
        <taxon>Pseudomonadota</taxon>
        <taxon>Betaproteobacteria</taxon>
        <taxon>Burkholderiales</taxon>
        <taxon>Comamonadaceae</taxon>
        <taxon>Paracidovorax</taxon>
    </lineage>
</organism>
<dbReference type="HOGENOM" id="CLU_012817_13_0_4"/>
<dbReference type="Proteomes" id="UP000002482">
    <property type="component" value="Chromosome"/>
</dbReference>
<proteinExistence type="inferred from homology"/>
<comment type="similarity">
    <text evidence="1 2">Belongs to the outer membrane factor (OMF) (TC 1.B.17) family.</text>
</comment>
<dbReference type="InterPro" id="IPR010131">
    <property type="entry name" value="MdtP/NodT-like"/>
</dbReference>
<dbReference type="EMBL" id="CP002521">
    <property type="protein sequence ID" value="ADX45800.1"/>
    <property type="molecule type" value="Genomic_DNA"/>
</dbReference>
<dbReference type="AlphaFoldDB" id="F0Q7C5"/>
<dbReference type="GO" id="GO:0005886">
    <property type="term" value="C:plasma membrane"/>
    <property type="evidence" value="ECO:0007669"/>
    <property type="project" value="UniProtKB-SubCell"/>
</dbReference>
<dbReference type="SUPFAM" id="SSF56954">
    <property type="entry name" value="Outer membrane efflux proteins (OEP)"/>
    <property type="match status" value="1"/>
</dbReference>
<dbReference type="NCBIfam" id="TIGR01845">
    <property type="entry name" value="outer_NodT"/>
    <property type="match status" value="1"/>
</dbReference>
<dbReference type="PANTHER" id="PTHR30203:SF21">
    <property type="entry name" value="OUTER MEMBRANE COMPONENT OF MULTIDRUG EFFLUX PUMP-RELATED"/>
    <property type="match status" value="1"/>
</dbReference>
<dbReference type="RefSeq" id="WP_013594318.1">
    <property type="nucleotide sequence ID" value="NC_015138.1"/>
</dbReference>
<dbReference type="KEGG" id="aaa:Acav_1884"/>
<dbReference type="OrthoDB" id="9770517at2"/>
<dbReference type="InterPro" id="IPR003423">
    <property type="entry name" value="OMP_efflux"/>
</dbReference>
<dbReference type="Gene3D" id="2.20.200.10">
    <property type="entry name" value="Outer membrane efflux proteins (OEP)"/>
    <property type="match status" value="1"/>
</dbReference>
<evidence type="ECO:0000256" key="1">
    <source>
        <dbReference type="ARBA" id="ARBA00007613"/>
    </source>
</evidence>
<accession>F0Q7C5</accession>
<reference evidence="4" key="1">
    <citation type="submission" date="2011-02" db="EMBL/GenBank/DDBJ databases">
        <title>Complete sequence of Acidovorax avenae subsp. avenae ATCC 19860.</title>
        <authorList>
            <consortium name="US DOE Joint Genome Institute"/>
            <person name="Lucas S."/>
            <person name="Copeland A."/>
            <person name="Lapidus A."/>
            <person name="Cheng J.-F."/>
            <person name="Goodwin L."/>
            <person name="Pitluck S."/>
            <person name="Chertkov O."/>
            <person name="Held B."/>
            <person name="Detter J.C."/>
            <person name="Han C."/>
            <person name="Tapia R."/>
            <person name="Land M."/>
            <person name="Hauser L."/>
            <person name="Kyrpides N."/>
            <person name="Ivanova N."/>
            <person name="Ovchinnikova G."/>
            <person name="Pagani I."/>
            <person name="Gordon S."/>
            <person name="Woyke T."/>
        </authorList>
    </citation>
    <scope>NUCLEOTIDE SEQUENCE</scope>
    <source>
        <strain evidence="4">ATCC 19860</strain>
    </source>
</reference>
<keyword evidence="2" id="KW-0472">Membrane</keyword>
<protein>
    <submittedName>
        <fullName evidence="4">RND efflux system, outer membrane lipoprotein, NodT family</fullName>
    </submittedName>
</protein>
<keyword evidence="5" id="KW-1185">Reference proteome</keyword>
<dbReference type="PANTHER" id="PTHR30203">
    <property type="entry name" value="OUTER MEMBRANE CATION EFFLUX PROTEIN"/>
    <property type="match status" value="1"/>
</dbReference>
<comment type="subcellular location">
    <subcellularLocation>
        <location evidence="2">Cell membrane</location>
        <topology evidence="2">Lipid-anchor</topology>
    </subcellularLocation>
</comment>
<evidence type="ECO:0000256" key="3">
    <source>
        <dbReference type="SAM" id="Coils"/>
    </source>
</evidence>
<dbReference type="GeneID" id="34239190"/>
<keyword evidence="3" id="KW-0175">Coiled coil</keyword>